<evidence type="ECO:0000259" key="1">
    <source>
        <dbReference type="Pfam" id="PF00534"/>
    </source>
</evidence>
<dbReference type="CDD" id="cd03801">
    <property type="entry name" value="GT4_PimA-like"/>
    <property type="match status" value="1"/>
</dbReference>
<accession>A0AAV3X3N0</accession>
<dbReference type="PANTHER" id="PTHR12526:SF590">
    <property type="entry name" value="ALPHA-MALTOSE-1-PHOSPHATE SYNTHASE"/>
    <property type="match status" value="1"/>
</dbReference>
<gene>
    <name evidence="2" type="ORF">MiSe_05220</name>
</gene>
<sequence length="351" mass="39694">MRYHLALGSQLNLENINREAQQGKRPRHVMWTLSQKLGATIHPPGNDSILFIDRLRSRLISKPEQWALARSLAETLDGDDVIYCTGEDIGIPILALCGAKPNRPKIVVFFHTVNRLRVRASLKLFRAWERIDLFVSNTQPQIDLILRYLQVPQNRVYKLPEQIDTRFFSPGPVSADKQRPIIASVGLEKRNYKILADATADLDVDVKISGFSRDVKPLVKSFPKTMPANMSRRFYEWNELVQLYRDADIVVVSLFESIDSAGVTALIEAMACCRPVICTLTKGLKDYLQTPGTVTVVEPEDLNGLRQAIIHLLDNPKEAQAQAKRGYDLVSQHHNSEDFVENLAKLLQSVK</sequence>
<dbReference type="Gene3D" id="3.40.50.2000">
    <property type="entry name" value="Glycogen Phosphorylase B"/>
    <property type="match status" value="2"/>
</dbReference>
<name>A0AAV3X3N0_9CYAN</name>
<comment type="caution">
    <text evidence="2">The sequence shown here is derived from an EMBL/GenBank/DDBJ whole genome shotgun (WGS) entry which is preliminary data.</text>
</comment>
<dbReference type="AlphaFoldDB" id="A0AAV3X3N0"/>
<dbReference type="SUPFAM" id="SSF53756">
    <property type="entry name" value="UDP-Glycosyltransferase/glycogen phosphorylase"/>
    <property type="match status" value="1"/>
</dbReference>
<dbReference type="EMBL" id="BLAY01000004">
    <property type="protein sequence ID" value="GET35776.1"/>
    <property type="molecule type" value="Genomic_DNA"/>
</dbReference>
<evidence type="ECO:0000313" key="3">
    <source>
        <dbReference type="Proteomes" id="UP001050975"/>
    </source>
</evidence>
<organism evidence="2 3">
    <name type="scientific">Microseira wollei NIES-4236</name>
    <dbReference type="NCBI Taxonomy" id="2530354"/>
    <lineage>
        <taxon>Bacteria</taxon>
        <taxon>Bacillati</taxon>
        <taxon>Cyanobacteriota</taxon>
        <taxon>Cyanophyceae</taxon>
        <taxon>Oscillatoriophycideae</taxon>
        <taxon>Aerosakkonematales</taxon>
        <taxon>Aerosakkonemataceae</taxon>
        <taxon>Microseira</taxon>
    </lineage>
</organism>
<proteinExistence type="predicted"/>
<keyword evidence="3" id="KW-1185">Reference proteome</keyword>
<dbReference type="GO" id="GO:0016757">
    <property type="term" value="F:glycosyltransferase activity"/>
    <property type="evidence" value="ECO:0007669"/>
    <property type="project" value="InterPro"/>
</dbReference>
<protein>
    <submittedName>
        <fullName evidence="2">Glycosyl transferase</fullName>
    </submittedName>
</protein>
<feature type="domain" description="Glycosyl transferase family 1" evidence="1">
    <location>
        <begin position="191"/>
        <end position="327"/>
    </location>
</feature>
<dbReference type="InterPro" id="IPR001296">
    <property type="entry name" value="Glyco_trans_1"/>
</dbReference>
<keyword evidence="2" id="KW-0808">Transferase</keyword>
<dbReference type="PANTHER" id="PTHR12526">
    <property type="entry name" value="GLYCOSYLTRANSFERASE"/>
    <property type="match status" value="1"/>
</dbReference>
<dbReference type="RefSeq" id="WP_226574245.1">
    <property type="nucleotide sequence ID" value="NZ_BLAY01000004.1"/>
</dbReference>
<dbReference type="Proteomes" id="UP001050975">
    <property type="component" value="Unassembled WGS sequence"/>
</dbReference>
<dbReference type="Pfam" id="PF00534">
    <property type="entry name" value="Glycos_transf_1"/>
    <property type="match status" value="1"/>
</dbReference>
<reference evidence="2" key="1">
    <citation type="submission" date="2019-10" db="EMBL/GenBank/DDBJ databases">
        <title>Draft genome sequece of Microseira wollei NIES-4236.</title>
        <authorList>
            <person name="Yamaguchi H."/>
            <person name="Suzuki S."/>
            <person name="Kawachi M."/>
        </authorList>
    </citation>
    <scope>NUCLEOTIDE SEQUENCE</scope>
    <source>
        <strain evidence="2">NIES-4236</strain>
    </source>
</reference>
<evidence type="ECO:0000313" key="2">
    <source>
        <dbReference type="EMBL" id="GET35776.1"/>
    </source>
</evidence>